<dbReference type="AlphaFoldDB" id="A0A7Y0FPG7"/>
<keyword evidence="2" id="KW-1185">Reference proteome</keyword>
<dbReference type="Proteomes" id="UP000559626">
    <property type="component" value="Unassembled WGS sequence"/>
</dbReference>
<sequence length="147" mass="15970">MTKESLAALLNGRDYREEIDNAEAAQAKAAGLVVVFGASDDLLEFRGAIYDEVGAWDGAVAVLFKGKRGWDVVPDDRATIREIEDDDTMMAALAAQKTNQKVAAEWAPKQPEASWLITTSLPHATFDILDDGGLYCRGVVLDVKDLN</sequence>
<name>A0A7Y0FPG7_9BACT</name>
<gene>
    <name evidence="1" type="ORF">HHL22_20665</name>
</gene>
<proteinExistence type="predicted"/>
<dbReference type="RefSeq" id="WP_169533274.1">
    <property type="nucleotide sequence ID" value="NZ_JABBGH010000003.1"/>
</dbReference>
<reference evidence="1 2" key="1">
    <citation type="submission" date="2020-04" db="EMBL/GenBank/DDBJ databases">
        <title>Hymenobacter polaris sp. nov., isolated from Arctic soil.</title>
        <authorList>
            <person name="Dahal R.H."/>
        </authorList>
    </citation>
    <scope>NUCLEOTIDE SEQUENCE [LARGE SCALE GENOMIC DNA]</scope>
    <source>
        <strain evidence="1 2">RP-2-7</strain>
    </source>
</reference>
<comment type="caution">
    <text evidence="1">The sequence shown here is derived from an EMBL/GenBank/DDBJ whole genome shotgun (WGS) entry which is preliminary data.</text>
</comment>
<evidence type="ECO:0000313" key="1">
    <source>
        <dbReference type="EMBL" id="NML67621.1"/>
    </source>
</evidence>
<protein>
    <submittedName>
        <fullName evidence="1">Uncharacterized protein</fullName>
    </submittedName>
</protein>
<evidence type="ECO:0000313" key="2">
    <source>
        <dbReference type="Proteomes" id="UP000559626"/>
    </source>
</evidence>
<dbReference type="EMBL" id="JABBGH010000003">
    <property type="protein sequence ID" value="NML67621.1"/>
    <property type="molecule type" value="Genomic_DNA"/>
</dbReference>
<accession>A0A7Y0FPG7</accession>
<organism evidence="1 2">
    <name type="scientific">Hymenobacter polaris</name>
    <dbReference type="NCBI Taxonomy" id="2682546"/>
    <lineage>
        <taxon>Bacteria</taxon>
        <taxon>Pseudomonadati</taxon>
        <taxon>Bacteroidota</taxon>
        <taxon>Cytophagia</taxon>
        <taxon>Cytophagales</taxon>
        <taxon>Hymenobacteraceae</taxon>
        <taxon>Hymenobacter</taxon>
    </lineage>
</organism>